<dbReference type="RefSeq" id="WP_311604520.1">
    <property type="nucleotide sequence ID" value="NZ_JAVRFG010000040.1"/>
</dbReference>
<dbReference type="Pfam" id="PF01420">
    <property type="entry name" value="Methylase_S"/>
    <property type="match status" value="1"/>
</dbReference>
<evidence type="ECO:0000256" key="2">
    <source>
        <dbReference type="ARBA" id="ARBA00022747"/>
    </source>
</evidence>
<evidence type="ECO:0000313" key="6">
    <source>
        <dbReference type="Proteomes" id="UP001180556"/>
    </source>
</evidence>
<keyword evidence="5" id="KW-0540">Nuclease</keyword>
<keyword evidence="5" id="KW-0255">Endonuclease</keyword>
<evidence type="ECO:0000259" key="4">
    <source>
        <dbReference type="Pfam" id="PF01420"/>
    </source>
</evidence>
<dbReference type="Proteomes" id="UP001180556">
    <property type="component" value="Unassembled WGS sequence"/>
</dbReference>
<dbReference type="InterPro" id="IPR044946">
    <property type="entry name" value="Restrct_endonuc_typeI_TRD_sf"/>
</dbReference>
<proteinExistence type="inferred from homology"/>
<sequence>MAKWEFVAYETLASEERSSFSMGPFGSKITKENYVAEGVPVVRGVNLARGIFVDDDFVFITEEKADEILPANVAPGDLIFTHRGTIGQVSMLPRNPRFDRYVIGSSQVKTRLCLKKAVPEFYFYWFQSEAGRRSILENASTVGVPGIATPLTSIRNLKVPLPVLAEQEAVVDVLGALDDKIAVNERIAATARSLGMALFVQETQGDGAVDVEVDSVANALTRGVAPKYSNDPDELIVLNQKCIRDGRVNLSPARRTLGEKVKPPKLLHRNDVLVNSTGVGTLGRVARWTSDSEATVDSHVTIVRFDAQQVDPVCAGFAMLRAQPDIEAMGEGSTGQTELRRAQVGGLEIALPSPSRQRELRVKLDSLEYRADQALAESAALATLRDILLPQLMSGRLRVKDAEKIVEDHV</sequence>
<comment type="caution">
    <text evidence="5">The sequence shown here is derived from an EMBL/GenBank/DDBJ whole genome shotgun (WGS) entry which is preliminary data.</text>
</comment>
<feature type="domain" description="Type I restriction modification DNA specificity" evidence="4">
    <location>
        <begin position="35"/>
        <end position="188"/>
    </location>
</feature>
<dbReference type="InterPro" id="IPR000055">
    <property type="entry name" value="Restrct_endonuc_typeI_TRD"/>
</dbReference>
<dbReference type="SUPFAM" id="SSF116734">
    <property type="entry name" value="DNA methylase specificity domain"/>
    <property type="match status" value="2"/>
</dbReference>
<gene>
    <name evidence="5" type="ORF">RM717_25825</name>
</gene>
<protein>
    <submittedName>
        <fullName evidence="5">Restriction endonuclease subunit S</fullName>
    </submittedName>
</protein>
<name>A0ABU2W7U5_9ACTN</name>
<dbReference type="PANTHER" id="PTHR30408">
    <property type="entry name" value="TYPE-1 RESTRICTION ENZYME ECOKI SPECIFICITY PROTEIN"/>
    <property type="match status" value="1"/>
</dbReference>
<dbReference type="Gene3D" id="3.90.220.20">
    <property type="entry name" value="DNA methylase specificity domains"/>
    <property type="match status" value="2"/>
</dbReference>
<organism evidence="5 6">
    <name type="scientific">Streptomyces stephensoniae</name>
    <dbReference type="NCBI Taxonomy" id="3375367"/>
    <lineage>
        <taxon>Bacteria</taxon>
        <taxon>Bacillati</taxon>
        <taxon>Actinomycetota</taxon>
        <taxon>Actinomycetes</taxon>
        <taxon>Kitasatosporales</taxon>
        <taxon>Streptomycetaceae</taxon>
        <taxon>Streptomyces</taxon>
    </lineage>
</organism>
<dbReference type="EMBL" id="JAVRFG010000040">
    <property type="protein sequence ID" value="MDT0493927.1"/>
    <property type="molecule type" value="Genomic_DNA"/>
</dbReference>
<accession>A0ABU2W7U5</accession>
<dbReference type="GO" id="GO:0004519">
    <property type="term" value="F:endonuclease activity"/>
    <property type="evidence" value="ECO:0007669"/>
    <property type="project" value="UniProtKB-KW"/>
</dbReference>
<keyword evidence="6" id="KW-1185">Reference proteome</keyword>
<keyword evidence="3" id="KW-0238">DNA-binding</keyword>
<comment type="similarity">
    <text evidence="1">Belongs to the type-I restriction system S methylase family.</text>
</comment>
<reference evidence="6" key="1">
    <citation type="submission" date="2023-07" db="EMBL/GenBank/DDBJ databases">
        <title>30 novel species of actinomycetes from the DSMZ collection.</title>
        <authorList>
            <person name="Nouioui I."/>
        </authorList>
    </citation>
    <scope>NUCLEOTIDE SEQUENCE [LARGE SCALE GENOMIC DNA]</scope>
    <source>
        <strain evidence="6">DSM 40932</strain>
    </source>
</reference>
<keyword evidence="5" id="KW-0378">Hydrolase</keyword>
<evidence type="ECO:0000256" key="3">
    <source>
        <dbReference type="ARBA" id="ARBA00023125"/>
    </source>
</evidence>
<dbReference type="InterPro" id="IPR052021">
    <property type="entry name" value="Type-I_RS_S_subunit"/>
</dbReference>
<evidence type="ECO:0000313" key="5">
    <source>
        <dbReference type="EMBL" id="MDT0493927.1"/>
    </source>
</evidence>
<dbReference type="PANTHER" id="PTHR30408:SF12">
    <property type="entry name" value="TYPE I RESTRICTION ENZYME MJAVIII SPECIFICITY SUBUNIT"/>
    <property type="match status" value="1"/>
</dbReference>
<evidence type="ECO:0000256" key="1">
    <source>
        <dbReference type="ARBA" id="ARBA00010923"/>
    </source>
</evidence>
<keyword evidence="2" id="KW-0680">Restriction system</keyword>